<keyword evidence="2" id="KW-1185">Reference proteome</keyword>
<dbReference type="EMBL" id="BOLY01000008">
    <property type="protein sequence ID" value="GIZ48443.1"/>
    <property type="molecule type" value="Genomic_DNA"/>
</dbReference>
<organism evidence="1 2">
    <name type="scientific">Cercospora kikuchii</name>
    <dbReference type="NCBI Taxonomy" id="84275"/>
    <lineage>
        <taxon>Eukaryota</taxon>
        <taxon>Fungi</taxon>
        <taxon>Dikarya</taxon>
        <taxon>Ascomycota</taxon>
        <taxon>Pezizomycotina</taxon>
        <taxon>Dothideomycetes</taxon>
        <taxon>Dothideomycetidae</taxon>
        <taxon>Mycosphaerellales</taxon>
        <taxon>Mycosphaerellaceae</taxon>
        <taxon>Cercospora</taxon>
    </lineage>
</organism>
<sequence>MPFSKKIEFLLMLARRALHGTLPLRQSSSKRFAVAPSPHRSDLVTNALGQDKGRYGREEFFFDLKNFNIGLLLGLVGAKGLNVAMKEEVEWTWK</sequence>
<dbReference type="GeneID" id="68297078"/>
<dbReference type="AlphaFoldDB" id="A0A9P3CT41"/>
<proteinExistence type="predicted"/>
<accession>A0A9P3CT41</accession>
<dbReference type="RefSeq" id="XP_044662930.1">
    <property type="nucleotide sequence ID" value="XM_044806995.1"/>
</dbReference>
<evidence type="ECO:0000313" key="1">
    <source>
        <dbReference type="EMBL" id="GIZ48443.1"/>
    </source>
</evidence>
<dbReference type="Proteomes" id="UP000825890">
    <property type="component" value="Unassembled WGS sequence"/>
</dbReference>
<comment type="caution">
    <text evidence="1">The sequence shown here is derived from an EMBL/GenBank/DDBJ whole genome shotgun (WGS) entry which is preliminary data.</text>
</comment>
<gene>
    <name evidence="1" type="ORF">CKM354_001150300</name>
</gene>
<evidence type="ECO:0000313" key="2">
    <source>
        <dbReference type="Proteomes" id="UP000825890"/>
    </source>
</evidence>
<reference evidence="1 2" key="1">
    <citation type="submission" date="2021-01" db="EMBL/GenBank/DDBJ databases">
        <title>Cercospora kikuchii MAFF 305040 whole genome shotgun sequence.</title>
        <authorList>
            <person name="Kashiwa T."/>
            <person name="Suzuki T."/>
        </authorList>
    </citation>
    <scope>NUCLEOTIDE SEQUENCE [LARGE SCALE GENOMIC DNA]</scope>
    <source>
        <strain evidence="1 2">MAFF 305040</strain>
    </source>
</reference>
<name>A0A9P3CT41_9PEZI</name>
<protein>
    <submittedName>
        <fullName evidence="1">Uncharacterized protein</fullName>
    </submittedName>
</protein>